<reference evidence="11" key="1">
    <citation type="submission" date="2023-06" db="EMBL/GenBank/DDBJ databases">
        <title>Identification and characterization of horizontal gene transfer across gut microbiota members of farm animals based on homology search.</title>
        <authorList>
            <person name="Zeman M."/>
            <person name="Kubasova T."/>
            <person name="Jahodarova E."/>
            <person name="Nykrynova M."/>
            <person name="Rychlik I."/>
        </authorList>
    </citation>
    <scope>NUCLEOTIDE SEQUENCE [LARGE SCALE GENOMIC DNA]</scope>
    <source>
        <strain evidence="11">ET340</strain>
    </source>
</reference>
<evidence type="ECO:0000259" key="8">
    <source>
        <dbReference type="PROSITE" id="PS50893"/>
    </source>
</evidence>
<dbReference type="Pfam" id="PF00005">
    <property type="entry name" value="ABC_tran"/>
    <property type="match status" value="1"/>
</dbReference>
<dbReference type="InterPro" id="IPR011527">
    <property type="entry name" value="ABC1_TM_dom"/>
</dbReference>
<keyword evidence="3" id="KW-0547">Nucleotide-binding</keyword>
<dbReference type="SMART" id="SM00382">
    <property type="entry name" value="AAA"/>
    <property type="match status" value="1"/>
</dbReference>
<dbReference type="SUPFAM" id="SSF52540">
    <property type="entry name" value="P-loop containing nucleoside triphosphate hydrolases"/>
    <property type="match status" value="1"/>
</dbReference>
<gene>
    <name evidence="10" type="ORF">QUW08_13890</name>
</gene>
<evidence type="ECO:0000259" key="9">
    <source>
        <dbReference type="PROSITE" id="PS50929"/>
    </source>
</evidence>
<feature type="transmembrane region" description="Helical" evidence="7">
    <location>
        <begin position="162"/>
        <end position="183"/>
    </location>
</feature>
<evidence type="ECO:0000256" key="3">
    <source>
        <dbReference type="ARBA" id="ARBA00022741"/>
    </source>
</evidence>
<dbReference type="PROSITE" id="PS50893">
    <property type="entry name" value="ABC_TRANSPORTER_2"/>
    <property type="match status" value="1"/>
</dbReference>
<dbReference type="InterPro" id="IPR027417">
    <property type="entry name" value="P-loop_NTPase"/>
</dbReference>
<evidence type="ECO:0000256" key="6">
    <source>
        <dbReference type="ARBA" id="ARBA00023136"/>
    </source>
</evidence>
<dbReference type="Gene3D" id="3.40.50.300">
    <property type="entry name" value="P-loop containing nucleotide triphosphate hydrolases"/>
    <property type="match status" value="1"/>
</dbReference>
<dbReference type="SUPFAM" id="SSF90123">
    <property type="entry name" value="ABC transporter transmembrane region"/>
    <property type="match status" value="1"/>
</dbReference>
<feature type="transmembrane region" description="Helical" evidence="7">
    <location>
        <begin position="25"/>
        <end position="50"/>
    </location>
</feature>
<evidence type="ECO:0000256" key="2">
    <source>
        <dbReference type="ARBA" id="ARBA00022692"/>
    </source>
</evidence>
<dbReference type="InterPro" id="IPR003439">
    <property type="entry name" value="ABC_transporter-like_ATP-bd"/>
</dbReference>
<keyword evidence="2 7" id="KW-0812">Transmembrane</keyword>
<dbReference type="InterPro" id="IPR036640">
    <property type="entry name" value="ABC1_TM_sf"/>
</dbReference>
<reference evidence="10 11" key="2">
    <citation type="submission" date="2023-06" db="EMBL/GenBank/DDBJ databases">
        <title>Identification and characterization of horizontal gene transfer across gut microbiota members of farm animals based on homology search.</title>
        <authorList>
            <person name="Schwarzerova J."/>
            <person name="Nykrynova M."/>
            <person name="Jureckova K."/>
            <person name="Cejkova D."/>
            <person name="Rychlik I."/>
        </authorList>
    </citation>
    <scope>NUCLEOTIDE SEQUENCE [LARGE SCALE GENOMIC DNA]</scope>
    <source>
        <strain evidence="10 11">ET340</strain>
    </source>
</reference>
<organism evidence="10 11">
    <name type="scientific">Allofournierella massiliensis</name>
    <dbReference type="NCBI Taxonomy" id="1650663"/>
    <lineage>
        <taxon>Bacteria</taxon>
        <taxon>Bacillati</taxon>
        <taxon>Bacillota</taxon>
        <taxon>Clostridia</taxon>
        <taxon>Eubacteriales</taxon>
        <taxon>Oscillospiraceae</taxon>
        <taxon>Allofournierella</taxon>
    </lineage>
</organism>
<dbReference type="PANTHER" id="PTHR43394:SF1">
    <property type="entry name" value="ATP-BINDING CASSETTE SUB-FAMILY B MEMBER 10, MITOCHONDRIAL"/>
    <property type="match status" value="1"/>
</dbReference>
<evidence type="ECO:0000256" key="4">
    <source>
        <dbReference type="ARBA" id="ARBA00022840"/>
    </source>
</evidence>
<keyword evidence="5 7" id="KW-1133">Transmembrane helix</keyword>
<evidence type="ECO:0000256" key="5">
    <source>
        <dbReference type="ARBA" id="ARBA00022989"/>
    </source>
</evidence>
<reference evidence="10 11" key="3">
    <citation type="submission" date="2023-06" db="EMBL/GenBank/DDBJ databases">
        <authorList>
            <person name="Zeman M."/>
            <person name="Kubasova T."/>
            <person name="Jahodarova E."/>
            <person name="Nykrynova M."/>
            <person name="Rychlik I."/>
        </authorList>
    </citation>
    <scope>NUCLEOTIDE SEQUENCE [LARGE SCALE GENOMIC DNA]</scope>
    <source>
        <strain evidence="10 11">ET340</strain>
    </source>
</reference>
<feature type="domain" description="ABC transporter" evidence="8">
    <location>
        <begin position="337"/>
        <end position="572"/>
    </location>
</feature>
<proteinExistence type="predicted"/>
<protein>
    <submittedName>
        <fullName evidence="10">ABC transporter ATP-binding protein</fullName>
    </submittedName>
</protein>
<dbReference type="InterPro" id="IPR017871">
    <property type="entry name" value="ABC_transporter-like_CS"/>
</dbReference>
<dbReference type="InterPro" id="IPR039421">
    <property type="entry name" value="Type_1_exporter"/>
</dbReference>
<sequence>MKNKQKAKFSFGAYLSFFTRFPIPWWLFLLSLLLGFANTEVVLAVSNYLIRINKGELYNGVIIGYALMNVFNALLSMLINLTGGYGSALVTLRARKLLWRKILHLPMREVERRQPSALISGLVNDITQASLVVQMAFNTIVSLYSFFRCCWEMYRFDGTLSLYMLLLLPIAVLVFALVGHLQYQMMLRRYDSLNVMTTFFSEHISAAKHVKAQAMEDLEVTEGLKAIDSRYKADLYYAFMVAVQMLSNSLYNTIGTIVIALCGSDLIRQGKMPETGINDFSTYKGRVDQYTAEVLTHYQTLKGTQGALQYVGVLLDGPEEDPQAGDPLPDKQTAQDIRLERVSFGYIPQQPVLHDLSFTIPHGKVTAIIGNNGSGKSTLLKLLQGIYAPDSGRIWLGSTPVDESKPCELRRQFGYILQNNPLFSGSVRDNIAYGETGSADQRRVEQAARLADADSFIRQLPNGYDTDVGAAGALLSGGQRQRIAIARALYIRPAYLLMDEAGASLDHRSDAAIFRTVREELKGHTIIVVAHDMRTVMDADLIVVLNHGELEATGTHDELLAASPTYRDYLKKQGFALPGEEAAK</sequence>
<comment type="subcellular location">
    <subcellularLocation>
        <location evidence="1">Cell membrane</location>
        <topology evidence="1">Multi-pass membrane protein</topology>
    </subcellularLocation>
</comment>
<dbReference type="Pfam" id="PF00664">
    <property type="entry name" value="ABC_membrane"/>
    <property type="match status" value="1"/>
</dbReference>
<evidence type="ECO:0000256" key="1">
    <source>
        <dbReference type="ARBA" id="ARBA00004651"/>
    </source>
</evidence>
<dbReference type="InterPro" id="IPR003593">
    <property type="entry name" value="AAA+_ATPase"/>
</dbReference>
<dbReference type="EMBL" id="JAUDCL010000036">
    <property type="protein sequence ID" value="MDM8202376.1"/>
    <property type="molecule type" value="Genomic_DNA"/>
</dbReference>
<keyword evidence="11" id="KW-1185">Reference proteome</keyword>
<keyword evidence="4 10" id="KW-0067">ATP-binding</keyword>
<dbReference type="PANTHER" id="PTHR43394">
    <property type="entry name" value="ATP-DEPENDENT PERMEASE MDL1, MITOCHONDRIAL"/>
    <property type="match status" value="1"/>
</dbReference>
<dbReference type="Proteomes" id="UP001529380">
    <property type="component" value="Unassembled WGS sequence"/>
</dbReference>
<feature type="transmembrane region" description="Helical" evidence="7">
    <location>
        <begin position="57"/>
        <end position="79"/>
    </location>
</feature>
<evidence type="ECO:0000313" key="11">
    <source>
        <dbReference type="Proteomes" id="UP001529380"/>
    </source>
</evidence>
<accession>A0ABT7UU14</accession>
<feature type="transmembrane region" description="Helical" evidence="7">
    <location>
        <begin position="131"/>
        <end position="150"/>
    </location>
</feature>
<dbReference type="RefSeq" id="WP_289600676.1">
    <property type="nucleotide sequence ID" value="NZ_JAUDCL010000036.1"/>
</dbReference>
<dbReference type="Gene3D" id="1.20.1560.10">
    <property type="entry name" value="ABC transporter type 1, transmembrane domain"/>
    <property type="match status" value="1"/>
</dbReference>
<comment type="caution">
    <text evidence="10">The sequence shown here is derived from an EMBL/GenBank/DDBJ whole genome shotgun (WGS) entry which is preliminary data.</text>
</comment>
<keyword evidence="6 7" id="KW-0472">Membrane</keyword>
<name>A0ABT7UU14_9FIRM</name>
<dbReference type="PROSITE" id="PS50929">
    <property type="entry name" value="ABC_TM1F"/>
    <property type="match status" value="1"/>
</dbReference>
<dbReference type="GO" id="GO:0005524">
    <property type="term" value="F:ATP binding"/>
    <property type="evidence" value="ECO:0007669"/>
    <property type="project" value="UniProtKB-KW"/>
</dbReference>
<evidence type="ECO:0000256" key="7">
    <source>
        <dbReference type="SAM" id="Phobius"/>
    </source>
</evidence>
<feature type="domain" description="ABC transmembrane type-1" evidence="9">
    <location>
        <begin position="27"/>
        <end position="272"/>
    </location>
</feature>
<dbReference type="PROSITE" id="PS00211">
    <property type="entry name" value="ABC_TRANSPORTER_1"/>
    <property type="match status" value="1"/>
</dbReference>
<evidence type="ECO:0000313" key="10">
    <source>
        <dbReference type="EMBL" id="MDM8202376.1"/>
    </source>
</evidence>